<dbReference type="SUPFAM" id="SSF51206">
    <property type="entry name" value="cAMP-binding domain-like"/>
    <property type="match status" value="1"/>
</dbReference>
<dbReference type="PANTHER" id="PTHR24567">
    <property type="entry name" value="CRP FAMILY TRANSCRIPTIONAL REGULATORY PROTEIN"/>
    <property type="match status" value="1"/>
</dbReference>
<dbReference type="AlphaFoldDB" id="A0A382GFV1"/>
<dbReference type="Pfam" id="PF00027">
    <property type="entry name" value="cNMP_binding"/>
    <property type="match status" value="1"/>
</dbReference>
<sequence length="225" mass="24935">MSLSQFLRQVPLFDCLGESELDALAELTYTRTFDKGQFIILAEEPGDSLFIIRSGQVKVSLIHEDGKEFILSLLGEGEVFGELSLLDDQPRSANVTAMTETQLVMLHRSDFRALLSKIPQIAVSLLEELAQRLRRTDDQVEGLALLDVHHRVAKTILRLATDQGEPAPGGVMITGRPTHQQLANMAGTTRETVTRELKQLEQQGYITTRGRDIIVLTPDEAGKEG</sequence>
<evidence type="ECO:0000256" key="2">
    <source>
        <dbReference type="ARBA" id="ARBA00023125"/>
    </source>
</evidence>
<dbReference type="PROSITE" id="PS50042">
    <property type="entry name" value="CNMP_BINDING_3"/>
    <property type="match status" value="1"/>
</dbReference>
<keyword evidence="2" id="KW-0238">DNA-binding</keyword>
<dbReference type="Pfam" id="PF13545">
    <property type="entry name" value="HTH_Crp_2"/>
    <property type="match status" value="1"/>
</dbReference>
<accession>A0A382GFV1</accession>
<dbReference type="Gene3D" id="2.60.120.10">
    <property type="entry name" value="Jelly Rolls"/>
    <property type="match status" value="1"/>
</dbReference>
<feature type="domain" description="Cyclic nucleotide-binding" evidence="4">
    <location>
        <begin position="12"/>
        <end position="132"/>
    </location>
</feature>
<dbReference type="Gene3D" id="1.10.10.10">
    <property type="entry name" value="Winged helix-like DNA-binding domain superfamily/Winged helix DNA-binding domain"/>
    <property type="match status" value="1"/>
</dbReference>
<dbReference type="CDD" id="cd00038">
    <property type="entry name" value="CAP_ED"/>
    <property type="match status" value="1"/>
</dbReference>
<dbReference type="CDD" id="cd00092">
    <property type="entry name" value="HTH_CRP"/>
    <property type="match status" value="1"/>
</dbReference>
<dbReference type="PROSITE" id="PS00889">
    <property type="entry name" value="CNMP_BINDING_2"/>
    <property type="match status" value="1"/>
</dbReference>
<dbReference type="InterPro" id="IPR036390">
    <property type="entry name" value="WH_DNA-bd_sf"/>
</dbReference>
<keyword evidence="3" id="KW-0804">Transcription</keyword>
<organism evidence="6">
    <name type="scientific">marine metagenome</name>
    <dbReference type="NCBI Taxonomy" id="408172"/>
    <lineage>
        <taxon>unclassified sequences</taxon>
        <taxon>metagenomes</taxon>
        <taxon>ecological metagenomes</taxon>
    </lineage>
</organism>
<dbReference type="PANTHER" id="PTHR24567:SF74">
    <property type="entry name" value="HTH-TYPE TRANSCRIPTIONAL REGULATOR ARCR"/>
    <property type="match status" value="1"/>
</dbReference>
<dbReference type="GO" id="GO:0003677">
    <property type="term" value="F:DNA binding"/>
    <property type="evidence" value="ECO:0007669"/>
    <property type="project" value="UniProtKB-KW"/>
</dbReference>
<reference evidence="6" key="1">
    <citation type="submission" date="2018-05" db="EMBL/GenBank/DDBJ databases">
        <authorList>
            <person name="Lanie J.A."/>
            <person name="Ng W.-L."/>
            <person name="Kazmierczak K.M."/>
            <person name="Andrzejewski T.M."/>
            <person name="Davidsen T.M."/>
            <person name="Wayne K.J."/>
            <person name="Tettelin H."/>
            <person name="Glass J.I."/>
            <person name="Rusch D."/>
            <person name="Podicherti R."/>
            <person name="Tsui H.-C.T."/>
            <person name="Winkler M.E."/>
        </authorList>
    </citation>
    <scope>NUCLEOTIDE SEQUENCE</scope>
</reference>
<dbReference type="InterPro" id="IPR036388">
    <property type="entry name" value="WH-like_DNA-bd_sf"/>
</dbReference>
<gene>
    <name evidence="6" type="ORF">METZ01_LOCUS226940</name>
</gene>
<evidence type="ECO:0000256" key="1">
    <source>
        <dbReference type="ARBA" id="ARBA00023015"/>
    </source>
</evidence>
<dbReference type="EMBL" id="UINC01055333">
    <property type="protein sequence ID" value="SVB74086.1"/>
    <property type="molecule type" value="Genomic_DNA"/>
</dbReference>
<evidence type="ECO:0008006" key="7">
    <source>
        <dbReference type="Google" id="ProtNLM"/>
    </source>
</evidence>
<dbReference type="InterPro" id="IPR000595">
    <property type="entry name" value="cNMP-bd_dom"/>
</dbReference>
<evidence type="ECO:0000256" key="3">
    <source>
        <dbReference type="ARBA" id="ARBA00023163"/>
    </source>
</evidence>
<dbReference type="InterPro" id="IPR014710">
    <property type="entry name" value="RmlC-like_jellyroll"/>
</dbReference>
<feature type="domain" description="HTH crp-type" evidence="5">
    <location>
        <begin position="146"/>
        <end position="219"/>
    </location>
</feature>
<dbReference type="SMART" id="SM00100">
    <property type="entry name" value="cNMP"/>
    <property type="match status" value="1"/>
</dbReference>
<dbReference type="InterPro" id="IPR018490">
    <property type="entry name" value="cNMP-bd_dom_sf"/>
</dbReference>
<evidence type="ECO:0000259" key="4">
    <source>
        <dbReference type="PROSITE" id="PS50042"/>
    </source>
</evidence>
<dbReference type="InterPro" id="IPR018488">
    <property type="entry name" value="cNMP-bd_CS"/>
</dbReference>
<evidence type="ECO:0000259" key="5">
    <source>
        <dbReference type="PROSITE" id="PS51063"/>
    </source>
</evidence>
<dbReference type="PROSITE" id="PS51063">
    <property type="entry name" value="HTH_CRP_2"/>
    <property type="match status" value="1"/>
</dbReference>
<protein>
    <recommendedName>
        <fullName evidence="7">Crp/Fnr family transcriptional regulator</fullName>
    </recommendedName>
</protein>
<name>A0A382GFV1_9ZZZZ</name>
<dbReference type="InterPro" id="IPR050397">
    <property type="entry name" value="Env_Response_Regulators"/>
</dbReference>
<dbReference type="SUPFAM" id="SSF46785">
    <property type="entry name" value="Winged helix' DNA-binding domain"/>
    <property type="match status" value="1"/>
</dbReference>
<dbReference type="InterPro" id="IPR012318">
    <property type="entry name" value="HTH_CRP"/>
</dbReference>
<dbReference type="GO" id="GO:0003700">
    <property type="term" value="F:DNA-binding transcription factor activity"/>
    <property type="evidence" value="ECO:0007669"/>
    <property type="project" value="TreeGrafter"/>
</dbReference>
<evidence type="ECO:0000313" key="6">
    <source>
        <dbReference type="EMBL" id="SVB74086.1"/>
    </source>
</evidence>
<proteinExistence type="predicted"/>
<keyword evidence="1" id="KW-0805">Transcription regulation</keyword>
<dbReference type="GO" id="GO:0005829">
    <property type="term" value="C:cytosol"/>
    <property type="evidence" value="ECO:0007669"/>
    <property type="project" value="TreeGrafter"/>
</dbReference>
<dbReference type="PRINTS" id="PR00034">
    <property type="entry name" value="HTHCRP"/>
</dbReference>
<dbReference type="SMART" id="SM00419">
    <property type="entry name" value="HTH_CRP"/>
    <property type="match status" value="1"/>
</dbReference>